<dbReference type="Gene3D" id="1.10.150.130">
    <property type="match status" value="1"/>
</dbReference>
<dbReference type="InterPro" id="IPR013762">
    <property type="entry name" value="Integrase-like_cat_sf"/>
</dbReference>
<dbReference type="GO" id="GO:0003677">
    <property type="term" value="F:DNA binding"/>
    <property type="evidence" value="ECO:0007669"/>
    <property type="project" value="UniProtKB-KW"/>
</dbReference>
<protein>
    <submittedName>
        <fullName evidence="6">Integrase</fullName>
    </submittedName>
</protein>
<comment type="caution">
    <text evidence="6">The sequence shown here is derived from an EMBL/GenBank/DDBJ whole genome shotgun (WGS) entry which is preliminary data.</text>
</comment>
<dbReference type="GO" id="GO:0015074">
    <property type="term" value="P:DNA integration"/>
    <property type="evidence" value="ECO:0007669"/>
    <property type="project" value="UniProtKB-KW"/>
</dbReference>
<proteinExistence type="inferred from homology"/>
<dbReference type="PANTHER" id="PTHR30629">
    <property type="entry name" value="PROPHAGE INTEGRASE"/>
    <property type="match status" value="1"/>
</dbReference>
<evidence type="ECO:0000256" key="1">
    <source>
        <dbReference type="ARBA" id="ARBA00008857"/>
    </source>
</evidence>
<dbReference type="InterPro" id="IPR010998">
    <property type="entry name" value="Integrase_recombinase_N"/>
</dbReference>
<comment type="similarity">
    <text evidence="1">Belongs to the 'phage' integrase family.</text>
</comment>
<dbReference type="PROSITE" id="PS51898">
    <property type="entry name" value="TYR_RECOMBINASE"/>
    <property type="match status" value="1"/>
</dbReference>
<dbReference type="RefSeq" id="WP_099143356.1">
    <property type="nucleotide sequence ID" value="NZ_CAWNOR010000076.1"/>
</dbReference>
<accession>A0A2D0KZK7</accession>
<dbReference type="CDD" id="cd00801">
    <property type="entry name" value="INT_P4_C"/>
    <property type="match status" value="1"/>
</dbReference>
<sequence>MAITDSWLRSTNGKPQEKIITKSDRDGLSVRVTPKGKIIFQFRYRWNGKGDRIDIGTYPATSLKDARDAVTFYRGELEQHRNPKVIKRVRKESALSAVTVEGLIRDWWGAAMQGSKVNADQVLRSFEIYIFPKIGKLPHDEASLHVWLSLIEDVSKRVPSIGERILTYVKKAHKWAVRRGMTNLTPLSDVGISDLGGKGGGDDIDLDSEIGERALSEEEVAVLFQIINSPQYNPRNALIIKLCLLFGCRIGELLKAKVTDFDYEKNIWIVPPANHKTGRRTKKPIIRPIIPTAKELIEQAKKINMGGTHLFVVSNGKPFSRGSYSNIVNTLNKKMASYLPNHEQWSIHDLRRTMRTGVSELTPPHVAEIMIGHKLPGIWQVYDKHTYLNEQRAAYERWWDKLTKIVSRPPSQEYLAVKSLTGQI</sequence>
<keyword evidence="7" id="KW-1185">Reference proteome</keyword>
<organism evidence="6 7">
    <name type="scientific">Xenorhabdus kozodoii</name>
    <dbReference type="NCBI Taxonomy" id="351676"/>
    <lineage>
        <taxon>Bacteria</taxon>
        <taxon>Pseudomonadati</taxon>
        <taxon>Pseudomonadota</taxon>
        <taxon>Gammaproteobacteria</taxon>
        <taxon>Enterobacterales</taxon>
        <taxon>Morganellaceae</taxon>
        <taxon>Xenorhabdus</taxon>
    </lineage>
</organism>
<dbReference type="Gene3D" id="1.10.443.10">
    <property type="entry name" value="Intergrase catalytic core"/>
    <property type="match status" value="1"/>
</dbReference>
<evidence type="ECO:0000256" key="2">
    <source>
        <dbReference type="ARBA" id="ARBA00022908"/>
    </source>
</evidence>
<gene>
    <name evidence="6" type="ORF">Xkoz_03629</name>
</gene>
<reference evidence="6 7" key="1">
    <citation type="journal article" date="2017" name="Nat. Microbiol.">
        <title>Natural product diversity associated with the nematode symbionts Photorhabdus and Xenorhabdus.</title>
        <authorList>
            <person name="Tobias N.J."/>
            <person name="Wolff H."/>
            <person name="Djahanschiri B."/>
            <person name="Grundmann F."/>
            <person name="Kronenwerth M."/>
            <person name="Shi Y.M."/>
            <person name="Simonyi S."/>
            <person name="Grun P."/>
            <person name="Shapiro-Ilan D."/>
            <person name="Pidot S.J."/>
            <person name="Stinear T.P."/>
            <person name="Ebersberger I."/>
            <person name="Bode H.B."/>
        </authorList>
    </citation>
    <scope>NUCLEOTIDE SEQUENCE [LARGE SCALE GENOMIC DNA]</scope>
    <source>
        <strain evidence="6 7">DSM 17907</strain>
    </source>
</reference>
<dbReference type="PANTHER" id="PTHR30629:SF2">
    <property type="entry name" value="PROPHAGE INTEGRASE INTS-RELATED"/>
    <property type="match status" value="1"/>
</dbReference>
<dbReference type="InterPro" id="IPR002104">
    <property type="entry name" value="Integrase_catalytic"/>
</dbReference>
<dbReference type="AlphaFoldDB" id="A0A2D0KZK7"/>
<feature type="domain" description="Tyr recombinase" evidence="5">
    <location>
        <begin position="210"/>
        <end position="396"/>
    </location>
</feature>
<dbReference type="EMBL" id="NJCX01000040">
    <property type="protein sequence ID" value="PHM68861.1"/>
    <property type="molecule type" value="Genomic_DNA"/>
</dbReference>
<dbReference type="Pfam" id="PF00589">
    <property type="entry name" value="Phage_integrase"/>
    <property type="match status" value="1"/>
</dbReference>
<dbReference type="Gene3D" id="3.30.160.390">
    <property type="entry name" value="Integrase, DNA-binding domain"/>
    <property type="match status" value="1"/>
</dbReference>
<keyword evidence="2" id="KW-0229">DNA integration</keyword>
<dbReference type="SUPFAM" id="SSF56349">
    <property type="entry name" value="DNA breaking-rejoining enzymes"/>
    <property type="match status" value="1"/>
</dbReference>
<dbReference type="GO" id="GO:0006310">
    <property type="term" value="P:DNA recombination"/>
    <property type="evidence" value="ECO:0007669"/>
    <property type="project" value="UniProtKB-KW"/>
</dbReference>
<dbReference type="Proteomes" id="UP000221101">
    <property type="component" value="Unassembled WGS sequence"/>
</dbReference>
<dbReference type="Pfam" id="PF13356">
    <property type="entry name" value="Arm-DNA-bind_3"/>
    <property type="match status" value="1"/>
</dbReference>
<evidence type="ECO:0000256" key="3">
    <source>
        <dbReference type="ARBA" id="ARBA00023125"/>
    </source>
</evidence>
<dbReference type="InterPro" id="IPR050808">
    <property type="entry name" value="Phage_Integrase"/>
</dbReference>
<evidence type="ECO:0000313" key="6">
    <source>
        <dbReference type="EMBL" id="PHM68861.1"/>
    </source>
</evidence>
<keyword evidence="3" id="KW-0238">DNA-binding</keyword>
<evidence type="ECO:0000313" key="7">
    <source>
        <dbReference type="Proteomes" id="UP000221101"/>
    </source>
</evidence>
<name>A0A2D0KZK7_9GAMM</name>
<dbReference type="InterPro" id="IPR025166">
    <property type="entry name" value="Integrase_DNA_bind_dom"/>
</dbReference>
<dbReference type="InterPro" id="IPR011010">
    <property type="entry name" value="DNA_brk_join_enz"/>
</dbReference>
<evidence type="ECO:0000256" key="4">
    <source>
        <dbReference type="ARBA" id="ARBA00023172"/>
    </source>
</evidence>
<dbReference type="OrthoDB" id="5589990at2"/>
<keyword evidence="4" id="KW-0233">DNA recombination</keyword>
<evidence type="ECO:0000259" key="5">
    <source>
        <dbReference type="PROSITE" id="PS51898"/>
    </source>
</evidence>
<dbReference type="InterPro" id="IPR038488">
    <property type="entry name" value="Integrase_DNA-bd_sf"/>
</dbReference>